<protein>
    <submittedName>
        <fullName evidence="1">Uncharacterized protein</fullName>
    </submittedName>
</protein>
<reference evidence="1 2" key="1">
    <citation type="submission" date="2021-02" db="EMBL/GenBank/DDBJ databases">
        <title>Draft genome and description of Leucobacter sp nov strain Marseille-Q4368.</title>
        <authorList>
            <person name="Boxberger M."/>
            <person name="La Scola B."/>
        </authorList>
    </citation>
    <scope>NUCLEOTIDE SEQUENCE [LARGE SCALE GENOMIC DNA]</scope>
    <source>
        <strain evidence="1 2">Marseille-Q4368</strain>
    </source>
</reference>
<accession>A0ABS5M8E2</accession>
<name>A0ABS5M8E2_9MICO</name>
<keyword evidence="2" id="KW-1185">Reference proteome</keyword>
<gene>
    <name evidence="1" type="ORF">JSQ98_13955</name>
</gene>
<dbReference type="Proteomes" id="UP000811492">
    <property type="component" value="Unassembled WGS sequence"/>
</dbReference>
<dbReference type="RefSeq" id="WP_211650213.1">
    <property type="nucleotide sequence ID" value="NZ_JAFEVO010000001.1"/>
</dbReference>
<evidence type="ECO:0000313" key="1">
    <source>
        <dbReference type="EMBL" id="MBS3183288.1"/>
    </source>
</evidence>
<proteinExistence type="predicted"/>
<sequence>MGKPAPIRLDADTWAVMREATEHPTAIIHRVTDMYGTARFLVMKWHMNPANQRMTGIYPTLEQADNSVLYDLAKVNAAVAKNSGPPNGGGPLHNMP</sequence>
<evidence type="ECO:0000313" key="2">
    <source>
        <dbReference type="Proteomes" id="UP000811492"/>
    </source>
</evidence>
<dbReference type="EMBL" id="JAFEVO010000001">
    <property type="protein sequence ID" value="MBS3183288.1"/>
    <property type="molecule type" value="Genomic_DNA"/>
</dbReference>
<organism evidence="1 2">
    <name type="scientific">Leucobacter manosquensis</name>
    <dbReference type="NCBI Taxonomy" id="2810611"/>
    <lineage>
        <taxon>Bacteria</taxon>
        <taxon>Bacillati</taxon>
        <taxon>Actinomycetota</taxon>
        <taxon>Actinomycetes</taxon>
        <taxon>Micrococcales</taxon>
        <taxon>Microbacteriaceae</taxon>
        <taxon>Leucobacter</taxon>
    </lineage>
</organism>
<comment type="caution">
    <text evidence="1">The sequence shown here is derived from an EMBL/GenBank/DDBJ whole genome shotgun (WGS) entry which is preliminary data.</text>
</comment>